<accession>A0ABU1G0K4</accession>
<evidence type="ECO:0000259" key="2">
    <source>
        <dbReference type="PROSITE" id="PS50883"/>
    </source>
</evidence>
<reference evidence="4 5" key="1">
    <citation type="submission" date="2023-04" db="EMBL/GenBank/DDBJ databases">
        <title>A long-awaited taxogenomic arrangement of the family Halomonadaceae.</title>
        <authorList>
            <person name="De La Haba R."/>
            <person name="Chuvochina M."/>
            <person name="Wittouck S."/>
            <person name="Arahal D.R."/>
            <person name="Sanchez-Porro C."/>
            <person name="Hugenholtz P."/>
            <person name="Ventosa A."/>
        </authorList>
    </citation>
    <scope>NUCLEOTIDE SEQUENCE [LARGE SCALE GENOMIC DNA]</scope>
    <source>
        <strain evidence="4 5">DSM 23530</strain>
    </source>
</reference>
<dbReference type="EMBL" id="JARWAK010000004">
    <property type="protein sequence ID" value="MDR5866474.1"/>
    <property type="molecule type" value="Genomic_DNA"/>
</dbReference>
<dbReference type="PANTHER" id="PTHR33121:SF70">
    <property type="entry name" value="SIGNALING PROTEIN YKOW"/>
    <property type="match status" value="1"/>
</dbReference>
<keyword evidence="5" id="KW-1185">Reference proteome</keyword>
<dbReference type="Pfam" id="PF00563">
    <property type="entry name" value="EAL"/>
    <property type="match status" value="1"/>
</dbReference>
<feature type="coiled-coil region" evidence="1">
    <location>
        <begin position="190"/>
        <end position="217"/>
    </location>
</feature>
<sequence length="572" mass="61907">MTGDGTRPPTSHSGTPASVQRLPAALSHLAVERTPVGLMLVDDDYRIRWVNAGFRQLLAARAPEPVGALLGELVSRPAYLSSTDPGPAGGWQSVRLGQRPEDRLVLMTGTPADARGLRLFTFLDPWEEGLSGPSLSLGLHRDPVNRLASVWLFEDRLRHALERSSRPDQPVGLLLARLDQREALRERLGVEGLEALLQQVERRLAQTLRREDSLSRLSEGCWGILIEHPLSPVGLQTAALRCLEAMEPPFRTRGRAQQLLSLSIGIAISPDDGETADQLLCGAESALGEVEPGRHAFFDAALRRRLAADLAFRQQLQEALMAPQRHFRVVYQPQLDLRSGRCVGVEALVRWRHPERGLLPPGDFLPVVAELGQQVRLDRWVLGAVVAQHAAWRSAGSPLAELAVAVNLCAEMLDQEVFDRRPLDVFLRHQAIEPGWLSLEFAQDDLVTQAAANGHLIKRLRALGVGLVVNDLGRGGLDLMGLAGLAVSRAKLSRSLIAALPEGTSREGAALAAMLKGLPMMGLEAVAVGIETPGQLSSVRGLGIDLMQGNALGAPLSAEPLEAWLAARRAPA</sequence>
<comment type="caution">
    <text evidence="4">The sequence shown here is derived from an EMBL/GenBank/DDBJ whole genome shotgun (WGS) entry which is preliminary data.</text>
</comment>
<dbReference type="InterPro" id="IPR029787">
    <property type="entry name" value="Nucleotide_cyclase"/>
</dbReference>
<dbReference type="Gene3D" id="3.30.70.270">
    <property type="match status" value="1"/>
</dbReference>
<dbReference type="PROSITE" id="PS50883">
    <property type="entry name" value="EAL"/>
    <property type="match status" value="1"/>
</dbReference>
<dbReference type="Proteomes" id="UP001264519">
    <property type="component" value="Unassembled WGS sequence"/>
</dbReference>
<keyword evidence="1" id="KW-0175">Coiled coil</keyword>
<evidence type="ECO:0000313" key="4">
    <source>
        <dbReference type="EMBL" id="MDR5866474.1"/>
    </source>
</evidence>
<evidence type="ECO:0000259" key="3">
    <source>
        <dbReference type="PROSITE" id="PS50887"/>
    </source>
</evidence>
<organism evidence="4 5">
    <name type="scientific">Halomonas koreensis</name>
    <dbReference type="NCBI Taxonomy" id="245385"/>
    <lineage>
        <taxon>Bacteria</taxon>
        <taxon>Pseudomonadati</taxon>
        <taxon>Pseudomonadota</taxon>
        <taxon>Gammaproteobacteria</taxon>
        <taxon>Oceanospirillales</taxon>
        <taxon>Halomonadaceae</taxon>
        <taxon>Halomonas</taxon>
    </lineage>
</organism>
<proteinExistence type="predicted"/>
<name>A0ABU1G0K4_9GAMM</name>
<dbReference type="SMART" id="SM00052">
    <property type="entry name" value="EAL"/>
    <property type="match status" value="1"/>
</dbReference>
<feature type="domain" description="EAL" evidence="2">
    <location>
        <begin position="309"/>
        <end position="569"/>
    </location>
</feature>
<dbReference type="SMART" id="SM00267">
    <property type="entry name" value="GGDEF"/>
    <property type="match status" value="1"/>
</dbReference>
<evidence type="ECO:0000256" key="1">
    <source>
        <dbReference type="SAM" id="Coils"/>
    </source>
</evidence>
<gene>
    <name evidence="4" type="ORF">QC818_06705</name>
</gene>
<dbReference type="InterPro" id="IPR043128">
    <property type="entry name" value="Rev_trsase/Diguanyl_cyclase"/>
</dbReference>
<dbReference type="InterPro" id="IPR001633">
    <property type="entry name" value="EAL_dom"/>
</dbReference>
<dbReference type="InterPro" id="IPR035919">
    <property type="entry name" value="EAL_sf"/>
</dbReference>
<dbReference type="InterPro" id="IPR050706">
    <property type="entry name" value="Cyclic-di-GMP_PDE-like"/>
</dbReference>
<dbReference type="SUPFAM" id="SSF55073">
    <property type="entry name" value="Nucleotide cyclase"/>
    <property type="match status" value="1"/>
</dbReference>
<protein>
    <submittedName>
        <fullName evidence="4">EAL domain-containing protein</fullName>
    </submittedName>
</protein>
<evidence type="ECO:0000313" key="5">
    <source>
        <dbReference type="Proteomes" id="UP001264519"/>
    </source>
</evidence>
<dbReference type="PANTHER" id="PTHR33121">
    <property type="entry name" value="CYCLIC DI-GMP PHOSPHODIESTERASE PDEF"/>
    <property type="match status" value="1"/>
</dbReference>
<dbReference type="CDD" id="cd01948">
    <property type="entry name" value="EAL"/>
    <property type="match status" value="1"/>
</dbReference>
<feature type="domain" description="GGDEF" evidence="3">
    <location>
        <begin position="169"/>
        <end position="302"/>
    </location>
</feature>
<dbReference type="RefSeq" id="WP_309652075.1">
    <property type="nucleotide sequence ID" value="NZ_JARWAK010000004.1"/>
</dbReference>
<dbReference type="SUPFAM" id="SSF141868">
    <property type="entry name" value="EAL domain-like"/>
    <property type="match status" value="1"/>
</dbReference>
<dbReference type="Pfam" id="PF00990">
    <property type="entry name" value="GGDEF"/>
    <property type="match status" value="1"/>
</dbReference>
<dbReference type="InterPro" id="IPR000160">
    <property type="entry name" value="GGDEF_dom"/>
</dbReference>
<dbReference type="PROSITE" id="PS50887">
    <property type="entry name" value="GGDEF"/>
    <property type="match status" value="1"/>
</dbReference>
<dbReference type="Gene3D" id="3.20.20.450">
    <property type="entry name" value="EAL domain"/>
    <property type="match status" value="1"/>
</dbReference>